<evidence type="ECO:0000256" key="3">
    <source>
        <dbReference type="ARBA" id="ARBA00022801"/>
    </source>
</evidence>
<dbReference type="GeneID" id="19982706"/>
<evidence type="ECO:0000256" key="4">
    <source>
        <dbReference type="ARBA" id="ARBA00022833"/>
    </source>
</evidence>
<sequence length="1172" mass="131332">MSTQHFFVQDVMRSEDEPRRLQKLHEENARTRWFNIRHHNSQPYLHVYDRFGPLCDLPAGDGADASSTFPTIVSFIGKSGVGKSTLVRAMLLLGSIDAQQVDTEDVSVLASNQSRMAAFKNISSAQGPLPVTRSGHVDHLADPTTFGVHLYKDEKGLCGPPSSPAGYTLFADCEGFFTGAAQTNAERLTSGRGITPAEDDAMEANLLYKAPVTANMSTQDGQGRAESYYARFLYSISDVVVFVTNEDQNITSLLMSALEWAATAVLHSVNYPSRKTLIIVRNGAIGQRQQIIDTESLERLYLDRQTVNLWKRSGILEPFVNDYNSRQDKYSKHVYDNRDLYDVLFDRTLCFCIPRVDDVEEYRDETVFTQYLGLRTLIDEASRRAVSMRSQVWMRYDVASFSQMLFAAFEHFRTSDKPFNFNQVVRINRPHPRSFLNHIANFLRLALNTTYFREIRAMIPDIIALNLVVWAMRTLHQAEDENDVSLAEQCHSAIKEFEAKYQQCGYKFANSDHCINGPVIAHQQLHLSPNNKQAYGPFVLRQVLDPNLVGVIRGKFLEHYNTVVIEDRTGRRSMGKPLPDKIKRVREAVMQKYWSHWLDMTSNTTCLACLQAVPENVLHCGHGYCVRCVRELGKPSESFESAWTFEVCSLCGRRTGDNYSHLIRGTPCCSGVRILTLDGGGIRGIIELALIQEIENKLGLGIPFRDYFDLVVGTSTGGIVGLAISMGDKDANTQTSLLTKAFKSFASTTFLHPRAGRLLDRLGLGHFVTSVVMSVGLYQALFDSNPLQAGLERFFGAHTSLFSSARTRHHQCSTRVAVVTTKEFGKRAHLITSYNRATLGSSNDFDREDDEGRGMKIWEAGLATSAAPFYLPPFKKTETGSVYFDGALHMNCPAPGAVEEVKKIWPENTPSLDVLVSLGTGIQESEVKIPKAIRIGGFAEICKTFHRQLDSENQWENFRSSGATDGIRDRLHRLNPPIDEDLQKVTLYQWQKMNQLEAMVQRQMKEPAWRARLGHVTSALLASLFYFEPDAEAPLSPTTPTPTPTSTQHGIEATEIQGTIRTRLRHDSGELSRLLHRVTGLFWTKLSASSRGISISPSVQHEPWTEILAFTTTKEQVLQFGCPFRVPVHFTEPSGTKSLLVAVRFRDSAAPVPISGFPASLQSLYAKARAWD</sequence>
<feature type="active site" description="Proton acceptor" evidence="8">
    <location>
        <position position="885"/>
    </location>
</feature>
<keyword evidence="4" id="KW-0862">Zinc</keyword>
<dbReference type="PROSITE" id="PS51635">
    <property type="entry name" value="PNPLA"/>
    <property type="match status" value="1"/>
</dbReference>
<dbReference type="PROSITE" id="PS50089">
    <property type="entry name" value="ZF_RING_2"/>
    <property type="match status" value="1"/>
</dbReference>
<keyword evidence="2 7" id="KW-0863">Zinc-finger</keyword>
<organism evidence="11 12">
    <name type="scientific">Cladophialophora carrionii CBS 160.54</name>
    <dbReference type="NCBI Taxonomy" id="1279043"/>
    <lineage>
        <taxon>Eukaryota</taxon>
        <taxon>Fungi</taxon>
        <taxon>Dikarya</taxon>
        <taxon>Ascomycota</taxon>
        <taxon>Pezizomycotina</taxon>
        <taxon>Eurotiomycetes</taxon>
        <taxon>Chaetothyriomycetidae</taxon>
        <taxon>Chaetothyriales</taxon>
        <taxon>Herpotrichiellaceae</taxon>
        <taxon>Cladophialophora</taxon>
    </lineage>
</organism>
<evidence type="ECO:0000256" key="1">
    <source>
        <dbReference type="ARBA" id="ARBA00022723"/>
    </source>
</evidence>
<evidence type="ECO:0000313" key="11">
    <source>
        <dbReference type="EMBL" id="ETI24843.1"/>
    </source>
</evidence>
<dbReference type="GO" id="GO:0046486">
    <property type="term" value="P:glycerolipid metabolic process"/>
    <property type="evidence" value="ECO:0007669"/>
    <property type="project" value="UniProtKB-ARBA"/>
</dbReference>
<evidence type="ECO:0000259" key="10">
    <source>
        <dbReference type="PROSITE" id="PS51635"/>
    </source>
</evidence>
<dbReference type="OrthoDB" id="194358at2759"/>
<gene>
    <name evidence="11" type="ORF">G647_04213</name>
</gene>
<keyword evidence="3 8" id="KW-0378">Hydrolase</keyword>
<evidence type="ECO:0000256" key="7">
    <source>
        <dbReference type="PROSITE-ProRule" id="PRU00175"/>
    </source>
</evidence>
<keyword evidence="5 8" id="KW-0442">Lipid degradation</keyword>
<dbReference type="PANTHER" id="PTHR24185">
    <property type="entry name" value="CALCIUM-INDEPENDENT PHOSPHOLIPASE A2-GAMMA"/>
    <property type="match status" value="1"/>
</dbReference>
<dbReference type="InterPro" id="IPR017907">
    <property type="entry name" value="Znf_RING_CS"/>
</dbReference>
<dbReference type="EMBL" id="KB822704">
    <property type="protein sequence ID" value="ETI24843.1"/>
    <property type="molecule type" value="Genomic_DNA"/>
</dbReference>
<dbReference type="PANTHER" id="PTHR24185:SF1">
    <property type="entry name" value="CALCIUM-INDEPENDENT PHOSPHOLIPASE A2-GAMMA"/>
    <property type="match status" value="1"/>
</dbReference>
<keyword evidence="6 8" id="KW-0443">Lipid metabolism</keyword>
<dbReference type="VEuPathDB" id="FungiDB:G647_04213"/>
<evidence type="ECO:0000259" key="9">
    <source>
        <dbReference type="PROSITE" id="PS50089"/>
    </source>
</evidence>
<dbReference type="CDD" id="cd07199">
    <property type="entry name" value="Pat17_PNPLA8_PNPLA9_like"/>
    <property type="match status" value="1"/>
</dbReference>
<feature type="short sequence motif" description="DGA/G" evidence="8">
    <location>
        <begin position="885"/>
        <end position="887"/>
    </location>
</feature>
<feature type="domain" description="RING-type" evidence="9">
    <location>
        <begin position="606"/>
        <end position="651"/>
    </location>
</feature>
<dbReference type="GO" id="GO:0016020">
    <property type="term" value="C:membrane"/>
    <property type="evidence" value="ECO:0007669"/>
    <property type="project" value="TreeGrafter"/>
</dbReference>
<dbReference type="Pfam" id="PF01734">
    <property type="entry name" value="Patatin"/>
    <property type="match status" value="1"/>
</dbReference>
<dbReference type="GO" id="GO:0016042">
    <property type="term" value="P:lipid catabolic process"/>
    <property type="evidence" value="ECO:0007669"/>
    <property type="project" value="UniProtKB-UniRule"/>
</dbReference>
<dbReference type="GO" id="GO:0008270">
    <property type="term" value="F:zinc ion binding"/>
    <property type="evidence" value="ECO:0007669"/>
    <property type="project" value="UniProtKB-KW"/>
</dbReference>
<dbReference type="HOGENOM" id="CLU_003059_2_1_1"/>
<keyword evidence="1" id="KW-0479">Metal-binding</keyword>
<dbReference type="AlphaFoldDB" id="V9DES3"/>
<dbReference type="RefSeq" id="XP_008726779.1">
    <property type="nucleotide sequence ID" value="XM_008728557.1"/>
</dbReference>
<dbReference type="Gene3D" id="3.40.1090.10">
    <property type="entry name" value="Cytosolic phospholipase A2 catalytic domain"/>
    <property type="match status" value="1"/>
</dbReference>
<feature type="active site" description="Nucleophile" evidence="8">
    <location>
        <position position="715"/>
    </location>
</feature>
<evidence type="ECO:0000313" key="12">
    <source>
        <dbReference type="Proteomes" id="UP000030678"/>
    </source>
</evidence>
<dbReference type="InterPro" id="IPR016035">
    <property type="entry name" value="Acyl_Trfase/lysoPLipase"/>
</dbReference>
<feature type="domain" description="PNPLA" evidence="10">
    <location>
        <begin position="675"/>
        <end position="898"/>
    </location>
</feature>
<evidence type="ECO:0000256" key="8">
    <source>
        <dbReference type="PROSITE-ProRule" id="PRU01161"/>
    </source>
</evidence>
<name>V9DES3_9EURO</name>
<feature type="short sequence motif" description="GXGXXG" evidence="8">
    <location>
        <begin position="679"/>
        <end position="684"/>
    </location>
</feature>
<dbReference type="SUPFAM" id="SSF52151">
    <property type="entry name" value="FabD/lysophospholipase-like"/>
    <property type="match status" value="1"/>
</dbReference>
<dbReference type="GO" id="GO:0047499">
    <property type="term" value="F:calcium-independent phospholipase A2 activity"/>
    <property type="evidence" value="ECO:0007669"/>
    <property type="project" value="TreeGrafter"/>
</dbReference>
<proteinExistence type="predicted"/>
<dbReference type="InterPro" id="IPR001841">
    <property type="entry name" value="Znf_RING"/>
</dbReference>
<evidence type="ECO:0000256" key="6">
    <source>
        <dbReference type="ARBA" id="ARBA00023098"/>
    </source>
</evidence>
<feature type="short sequence motif" description="GXSXG" evidence="8">
    <location>
        <begin position="713"/>
        <end position="717"/>
    </location>
</feature>
<dbReference type="InterPro" id="IPR002641">
    <property type="entry name" value="PNPLA_dom"/>
</dbReference>
<protein>
    <recommendedName>
        <fullName evidence="13">PNPLA domain-containing protein</fullName>
    </recommendedName>
</protein>
<dbReference type="PROSITE" id="PS00518">
    <property type="entry name" value="ZF_RING_1"/>
    <property type="match status" value="1"/>
</dbReference>
<dbReference type="GO" id="GO:0019369">
    <property type="term" value="P:arachidonate metabolic process"/>
    <property type="evidence" value="ECO:0007669"/>
    <property type="project" value="TreeGrafter"/>
</dbReference>
<evidence type="ECO:0000256" key="2">
    <source>
        <dbReference type="ARBA" id="ARBA00022771"/>
    </source>
</evidence>
<dbReference type="Proteomes" id="UP000030678">
    <property type="component" value="Unassembled WGS sequence"/>
</dbReference>
<evidence type="ECO:0008006" key="13">
    <source>
        <dbReference type="Google" id="ProtNLM"/>
    </source>
</evidence>
<accession>V9DES3</accession>
<evidence type="ECO:0000256" key="5">
    <source>
        <dbReference type="ARBA" id="ARBA00022963"/>
    </source>
</evidence>
<reference evidence="11 12" key="1">
    <citation type="submission" date="2013-03" db="EMBL/GenBank/DDBJ databases">
        <title>The Genome Sequence of Cladophialophora carrionii CBS 160.54.</title>
        <authorList>
            <consortium name="The Broad Institute Genomics Platform"/>
            <person name="Cuomo C."/>
            <person name="de Hoog S."/>
            <person name="Gorbushina A."/>
            <person name="Walker B."/>
            <person name="Young S.K."/>
            <person name="Zeng Q."/>
            <person name="Gargeya S."/>
            <person name="Fitzgerald M."/>
            <person name="Haas B."/>
            <person name="Abouelleil A."/>
            <person name="Allen A.W."/>
            <person name="Alvarado L."/>
            <person name="Arachchi H.M."/>
            <person name="Berlin A.M."/>
            <person name="Chapman S.B."/>
            <person name="Gainer-Dewar J."/>
            <person name="Goldberg J."/>
            <person name="Griggs A."/>
            <person name="Gujja S."/>
            <person name="Hansen M."/>
            <person name="Howarth C."/>
            <person name="Imamovic A."/>
            <person name="Ireland A."/>
            <person name="Larimer J."/>
            <person name="McCowan C."/>
            <person name="Murphy C."/>
            <person name="Pearson M."/>
            <person name="Poon T.W."/>
            <person name="Priest M."/>
            <person name="Roberts A."/>
            <person name="Saif S."/>
            <person name="Shea T."/>
            <person name="Sisk P."/>
            <person name="Sykes S."/>
            <person name="Wortman J."/>
            <person name="Nusbaum C."/>
            <person name="Birren B."/>
        </authorList>
    </citation>
    <scope>NUCLEOTIDE SEQUENCE [LARGE SCALE GENOMIC DNA]</scope>
    <source>
        <strain evidence="11 12">CBS 160.54</strain>
    </source>
</reference>